<dbReference type="RefSeq" id="WP_146502278.1">
    <property type="nucleotide sequence ID" value="NZ_SJPG01000001.1"/>
</dbReference>
<gene>
    <name evidence="2" type="ORF">Pan54_08390</name>
</gene>
<accession>A0A5C5XDC8</accession>
<reference evidence="2 3" key="1">
    <citation type="submission" date="2019-02" db="EMBL/GenBank/DDBJ databases">
        <title>Deep-cultivation of Planctomycetes and their phenomic and genomic characterization uncovers novel biology.</title>
        <authorList>
            <person name="Wiegand S."/>
            <person name="Jogler M."/>
            <person name="Boedeker C."/>
            <person name="Pinto D."/>
            <person name="Vollmers J."/>
            <person name="Rivas-Marin E."/>
            <person name="Kohn T."/>
            <person name="Peeters S.H."/>
            <person name="Heuer A."/>
            <person name="Rast P."/>
            <person name="Oberbeckmann S."/>
            <person name="Bunk B."/>
            <person name="Jeske O."/>
            <person name="Meyerdierks A."/>
            <person name="Storesund J.E."/>
            <person name="Kallscheuer N."/>
            <person name="Luecker S."/>
            <person name="Lage O.M."/>
            <person name="Pohl T."/>
            <person name="Merkel B.J."/>
            <person name="Hornburger P."/>
            <person name="Mueller R.-W."/>
            <person name="Bruemmer F."/>
            <person name="Labrenz M."/>
            <person name="Spormann A.M."/>
            <person name="Op Den Camp H."/>
            <person name="Overmann J."/>
            <person name="Amann R."/>
            <person name="Jetten M.S.M."/>
            <person name="Mascher T."/>
            <person name="Medema M.H."/>
            <person name="Devos D.P."/>
            <person name="Kaster A.-K."/>
            <person name="Ovreas L."/>
            <person name="Rohde M."/>
            <person name="Galperin M.Y."/>
            <person name="Jogler C."/>
        </authorList>
    </citation>
    <scope>NUCLEOTIDE SEQUENCE [LARGE SCALE GENOMIC DNA]</scope>
    <source>
        <strain evidence="2 3">Pan54</strain>
    </source>
</reference>
<proteinExistence type="predicted"/>
<keyword evidence="3" id="KW-1185">Reference proteome</keyword>
<dbReference type="OrthoDB" id="276982at2"/>
<comment type="caution">
    <text evidence="2">The sequence shown here is derived from an EMBL/GenBank/DDBJ whole genome shotgun (WGS) entry which is preliminary data.</text>
</comment>
<name>A0A5C5XDC8_9PLAN</name>
<organism evidence="2 3">
    <name type="scientific">Rubinisphaera italica</name>
    <dbReference type="NCBI Taxonomy" id="2527969"/>
    <lineage>
        <taxon>Bacteria</taxon>
        <taxon>Pseudomonadati</taxon>
        <taxon>Planctomycetota</taxon>
        <taxon>Planctomycetia</taxon>
        <taxon>Planctomycetales</taxon>
        <taxon>Planctomycetaceae</taxon>
        <taxon>Rubinisphaera</taxon>
    </lineage>
</organism>
<keyword evidence="1" id="KW-1133">Transmembrane helix</keyword>
<dbReference type="AlphaFoldDB" id="A0A5C5XDC8"/>
<evidence type="ECO:0000313" key="3">
    <source>
        <dbReference type="Proteomes" id="UP000316095"/>
    </source>
</evidence>
<dbReference type="EMBL" id="SJPG01000001">
    <property type="protein sequence ID" value="TWT60125.1"/>
    <property type="molecule type" value="Genomic_DNA"/>
</dbReference>
<protein>
    <submittedName>
        <fullName evidence="2">Uncharacterized protein</fullName>
    </submittedName>
</protein>
<feature type="transmembrane region" description="Helical" evidence="1">
    <location>
        <begin position="71"/>
        <end position="104"/>
    </location>
</feature>
<feature type="transmembrane region" description="Helical" evidence="1">
    <location>
        <begin position="12"/>
        <end position="30"/>
    </location>
</feature>
<sequence>MEPQELQSKRWIVGLLSLSFLTAFVVLWLMDDSKQAILGAMIRVGTMLGAFWLAIPVMVRHPKILKRLPWLLLLAMVMLIAFIKQFVLIIPLFIALALLTMFAGRKPPQ</sequence>
<dbReference type="Proteomes" id="UP000316095">
    <property type="component" value="Unassembled WGS sequence"/>
</dbReference>
<feature type="transmembrane region" description="Helical" evidence="1">
    <location>
        <begin position="36"/>
        <end position="59"/>
    </location>
</feature>
<evidence type="ECO:0000256" key="1">
    <source>
        <dbReference type="SAM" id="Phobius"/>
    </source>
</evidence>
<keyword evidence="1" id="KW-0812">Transmembrane</keyword>
<evidence type="ECO:0000313" key="2">
    <source>
        <dbReference type="EMBL" id="TWT60125.1"/>
    </source>
</evidence>
<keyword evidence="1" id="KW-0472">Membrane</keyword>